<evidence type="ECO:0000313" key="1">
    <source>
        <dbReference type="EMBL" id="KXA37138.1"/>
    </source>
</evidence>
<accession>A0A133Q2N5</accession>
<sequence length="40" mass="4360">MSATSLSFSHAVARYAFARTTNKLLGNQMKNETKPTGEIS</sequence>
<gene>
    <name evidence="1" type="ORF">HMPREF3226_01762</name>
</gene>
<reference evidence="2" key="1">
    <citation type="submission" date="2016-01" db="EMBL/GenBank/DDBJ databases">
        <authorList>
            <person name="Mitreva M."/>
            <person name="Pepin K.H."/>
            <person name="Mihindukulasuriya K.A."/>
            <person name="Fulton R."/>
            <person name="Fronick C."/>
            <person name="O'Laughlin M."/>
            <person name="Miner T."/>
            <person name="Herter B."/>
            <person name="Rosa B.A."/>
            <person name="Cordes M."/>
            <person name="Tomlinson C."/>
            <person name="Wollam A."/>
            <person name="Palsikar V.B."/>
            <person name="Mardis E.R."/>
            <person name="Wilson R.K."/>
        </authorList>
    </citation>
    <scope>NUCLEOTIDE SEQUENCE [LARGE SCALE GENOMIC DNA]</scope>
    <source>
        <strain evidence="2">MJR7716</strain>
    </source>
</reference>
<evidence type="ECO:0000313" key="2">
    <source>
        <dbReference type="Proteomes" id="UP000070533"/>
    </source>
</evidence>
<organism evidence="1 2">
    <name type="scientific">Prevotella corporis</name>
    <dbReference type="NCBI Taxonomy" id="28128"/>
    <lineage>
        <taxon>Bacteria</taxon>
        <taxon>Pseudomonadati</taxon>
        <taxon>Bacteroidota</taxon>
        <taxon>Bacteroidia</taxon>
        <taxon>Bacteroidales</taxon>
        <taxon>Prevotellaceae</taxon>
        <taxon>Prevotella</taxon>
    </lineage>
</organism>
<dbReference type="AlphaFoldDB" id="A0A133Q2N5"/>
<keyword evidence="2" id="KW-1185">Reference proteome</keyword>
<protein>
    <submittedName>
        <fullName evidence="1">Uncharacterized protein</fullName>
    </submittedName>
</protein>
<dbReference type="Proteomes" id="UP000070533">
    <property type="component" value="Unassembled WGS sequence"/>
</dbReference>
<name>A0A133Q2N5_9BACT</name>
<dbReference type="EMBL" id="LRQG01000146">
    <property type="protein sequence ID" value="KXA37138.1"/>
    <property type="molecule type" value="Genomic_DNA"/>
</dbReference>
<proteinExistence type="predicted"/>
<comment type="caution">
    <text evidence="1">The sequence shown here is derived from an EMBL/GenBank/DDBJ whole genome shotgun (WGS) entry which is preliminary data.</text>
</comment>